<sequence>MPGTLDVAVIYLPIICHTHLSVHPLTSSPHHQHKPGQGSMKQSSHLHQGPANLISCPSSWDSLSTTKHQAFLEPCQDTKKNHQTLFCLFIHLFDMGQCTGKHSTLTE</sequence>
<accession>A0ABV0TDB1</accession>
<feature type="region of interest" description="Disordered" evidence="1">
    <location>
        <begin position="25"/>
        <end position="48"/>
    </location>
</feature>
<organism evidence="2 3">
    <name type="scientific">Ilyodon furcidens</name>
    <name type="common">goldbreast splitfin</name>
    <dbReference type="NCBI Taxonomy" id="33524"/>
    <lineage>
        <taxon>Eukaryota</taxon>
        <taxon>Metazoa</taxon>
        <taxon>Chordata</taxon>
        <taxon>Craniata</taxon>
        <taxon>Vertebrata</taxon>
        <taxon>Euteleostomi</taxon>
        <taxon>Actinopterygii</taxon>
        <taxon>Neopterygii</taxon>
        <taxon>Teleostei</taxon>
        <taxon>Neoteleostei</taxon>
        <taxon>Acanthomorphata</taxon>
        <taxon>Ovalentaria</taxon>
        <taxon>Atherinomorphae</taxon>
        <taxon>Cyprinodontiformes</taxon>
        <taxon>Goodeidae</taxon>
        <taxon>Ilyodon</taxon>
    </lineage>
</organism>
<evidence type="ECO:0000313" key="2">
    <source>
        <dbReference type="EMBL" id="MEQ2230875.1"/>
    </source>
</evidence>
<protein>
    <submittedName>
        <fullName evidence="2">Uncharacterized protein</fullName>
    </submittedName>
</protein>
<name>A0ABV0TDB1_9TELE</name>
<comment type="caution">
    <text evidence="2">The sequence shown here is derived from an EMBL/GenBank/DDBJ whole genome shotgun (WGS) entry which is preliminary data.</text>
</comment>
<evidence type="ECO:0000256" key="1">
    <source>
        <dbReference type="SAM" id="MobiDB-lite"/>
    </source>
</evidence>
<reference evidence="2 3" key="1">
    <citation type="submission" date="2021-06" db="EMBL/GenBank/DDBJ databases">
        <authorList>
            <person name="Palmer J.M."/>
        </authorList>
    </citation>
    <scope>NUCLEOTIDE SEQUENCE [LARGE SCALE GENOMIC DNA]</scope>
    <source>
        <strain evidence="3">if_2019</strain>
        <tissue evidence="2">Muscle</tissue>
    </source>
</reference>
<keyword evidence="3" id="KW-1185">Reference proteome</keyword>
<dbReference type="Proteomes" id="UP001482620">
    <property type="component" value="Unassembled WGS sequence"/>
</dbReference>
<dbReference type="EMBL" id="JAHRIQ010029014">
    <property type="protein sequence ID" value="MEQ2230875.1"/>
    <property type="molecule type" value="Genomic_DNA"/>
</dbReference>
<evidence type="ECO:0000313" key="3">
    <source>
        <dbReference type="Proteomes" id="UP001482620"/>
    </source>
</evidence>
<proteinExistence type="predicted"/>
<gene>
    <name evidence="2" type="ORF">ILYODFUR_033746</name>
</gene>